<dbReference type="AlphaFoldDB" id="A0A368VCC0"/>
<comment type="caution">
    <text evidence="3">The sequence shown here is derived from an EMBL/GenBank/DDBJ whole genome shotgun (WGS) entry which is preliminary data.</text>
</comment>
<gene>
    <name evidence="3" type="ORF">DET51_102423</name>
    <name evidence="2" type="ORF">DET64_102423</name>
</gene>
<feature type="region of interest" description="Disordered" evidence="1">
    <location>
        <begin position="117"/>
        <end position="146"/>
    </location>
</feature>
<feature type="region of interest" description="Disordered" evidence="1">
    <location>
        <begin position="449"/>
        <end position="472"/>
    </location>
</feature>
<proteinExistence type="predicted"/>
<dbReference type="RefSeq" id="WP_022990786.1">
    <property type="nucleotide sequence ID" value="NZ_QNSA01000002.1"/>
</dbReference>
<dbReference type="Proteomes" id="UP000252795">
    <property type="component" value="Unassembled WGS sequence"/>
</dbReference>
<keyword evidence="5" id="KW-1185">Reference proteome</keyword>
<dbReference type="Proteomes" id="UP000253065">
    <property type="component" value="Unassembled WGS sequence"/>
</dbReference>
<name>A0A368VCC0_MARNT</name>
<dbReference type="EMBL" id="QPJB01000002">
    <property type="protein sequence ID" value="RCW37274.1"/>
    <property type="molecule type" value="Genomic_DNA"/>
</dbReference>
<evidence type="ECO:0000313" key="4">
    <source>
        <dbReference type="Proteomes" id="UP000252795"/>
    </source>
</evidence>
<accession>A0A368VCC0</accession>
<feature type="compositionally biased region" description="Basic and acidic residues" evidence="1">
    <location>
        <begin position="449"/>
        <end position="461"/>
    </location>
</feature>
<protein>
    <submittedName>
        <fullName evidence="3">Uncharacterized protein</fullName>
    </submittedName>
</protein>
<sequence>MSYQLYVTGGYGFTERVLPSLLHPSDAVSIAQDYFSRGYQGAHIEPPPDGGYRALEQSSSSERQAILDALQSGQLVLGRLDSAAFGIFTDRTASPEHLRSDLPAPLANRLRDRWPSGAIGGPAVRSDSLHAPATQDYPLTPEPVAEPLPGQGPYSLTIEYRWPDGTGVANLPFEVGTDLESVTGVLDHRGAASVEGLNGRFATVRLGSSATDDMVRQERKAIIAGLQRLLEQERKDTEARETVYQQMPRYEKALVNTGAVFQGAYDAGIGLFDFVVGVSDLAHPTKALMDGLKSAWSANQGNGANSWYESFNSLYDDKRRERWVRAIGFSPSDISREDIAKAYELASLVMTDAQLSAALKDFVTDYAAIQHHTEYAYIGGAIAFELVLAGLLAATTLGAGNAAQASSRIRHARILAGLGPAFGRFAEALKLQGLRKIWRDFDLNRKKRFEAEASPRPKGVDPDPVQLSTRPGKVLPRSFDEAKKLLADARNSIIANGKAPSPKYTQEQLHQIAQEGFADEKFIVRLVEEPHVHRNGPLNGTLGKEGPAGVQIWSTSFDQTAHLDTDPKLITEAMGVNYKPDAKYKLAIIDQADAVKYADAETIVPTYGNLTKFVEDKLPGKVENPALTREVMTPEYSREYEALIRGMPDDAWVSAKLRKQYLADNGVVGNEKALFDARFSIQDNTGANEHFTGNGLTKTTSSTANKPIYGTVEAFSLHKNPKTFRQMTGMEGSGAQWVELVDLEPINFGA</sequence>
<evidence type="ECO:0000256" key="1">
    <source>
        <dbReference type="SAM" id="MobiDB-lite"/>
    </source>
</evidence>
<dbReference type="EMBL" id="QNSA01000002">
    <property type="protein sequence ID" value="RBP76401.1"/>
    <property type="molecule type" value="Genomic_DNA"/>
</dbReference>
<organism evidence="3 4">
    <name type="scientific">Marinobacter nauticus</name>
    <name type="common">Marinobacter hydrocarbonoclasticus</name>
    <name type="synonym">Marinobacter aquaeolei</name>
    <dbReference type="NCBI Taxonomy" id="2743"/>
    <lineage>
        <taxon>Bacteria</taxon>
        <taxon>Pseudomonadati</taxon>
        <taxon>Pseudomonadota</taxon>
        <taxon>Gammaproteobacteria</taxon>
        <taxon>Pseudomonadales</taxon>
        <taxon>Marinobacteraceae</taxon>
        <taxon>Marinobacter</taxon>
    </lineage>
</organism>
<reference evidence="3 4" key="1">
    <citation type="submission" date="2018-07" db="EMBL/GenBank/DDBJ databases">
        <title>Freshwater and sediment microbial communities from various areas in North America, analyzing microbe dynamics in response to fracking.</title>
        <authorList>
            <person name="Lamendella R."/>
        </authorList>
    </citation>
    <scope>NUCLEOTIDE SEQUENCE [LARGE SCALE GENOMIC DNA]</scope>
    <source>
        <strain evidence="3 4">114E</strain>
        <strain evidence="2 5">114E_o</strain>
    </source>
</reference>
<evidence type="ECO:0000313" key="3">
    <source>
        <dbReference type="EMBL" id="RCW37274.1"/>
    </source>
</evidence>
<evidence type="ECO:0000313" key="2">
    <source>
        <dbReference type="EMBL" id="RBP76401.1"/>
    </source>
</evidence>
<evidence type="ECO:0000313" key="5">
    <source>
        <dbReference type="Proteomes" id="UP000253065"/>
    </source>
</evidence>